<dbReference type="Araport" id="AT4G20947"/>
<evidence type="ECO:0000313" key="5">
    <source>
        <dbReference type="Proteomes" id="UP000006548"/>
    </source>
</evidence>
<evidence type="ECO:0000256" key="1">
    <source>
        <dbReference type="SAM" id="MobiDB-lite"/>
    </source>
</evidence>
<organism evidence="4 5">
    <name type="scientific">Arabidopsis thaliana</name>
    <name type="common">Mouse-ear cress</name>
    <dbReference type="NCBI Taxonomy" id="3702"/>
    <lineage>
        <taxon>Eukaryota</taxon>
        <taxon>Viridiplantae</taxon>
        <taxon>Streptophyta</taxon>
        <taxon>Embryophyta</taxon>
        <taxon>Tracheophyta</taxon>
        <taxon>Spermatophyta</taxon>
        <taxon>Magnoliopsida</taxon>
        <taxon>eudicotyledons</taxon>
        <taxon>Gunneridae</taxon>
        <taxon>Pentapetalae</taxon>
        <taxon>rosids</taxon>
        <taxon>malvids</taxon>
        <taxon>Brassicales</taxon>
        <taxon>Brassicaceae</taxon>
        <taxon>Camelineae</taxon>
        <taxon>Arabidopsis</taxon>
    </lineage>
</organism>
<dbReference type="InParanoid" id="A0A1P8B3W3"/>
<protein>
    <submittedName>
        <fullName evidence="4">RNA-binding protein</fullName>
    </submittedName>
</protein>
<reference evidence="4 5" key="1">
    <citation type="journal article" date="1999" name="Nature">
        <title>Sequence and analysis of chromosome 4 of the plant Arabidopsis thaliana.</title>
        <authorList>
            <consortium name="EU"/>
            <consortium name="CSHL and WU Arabidopsis Sequencing Project"/>
            <person name="Mayer K."/>
            <person name="Schuller C."/>
            <person name="Wambutt R."/>
            <person name="Murphy G."/>
            <person name="Volckaert G."/>
            <person name="Pohl T."/>
            <person name="Dusterhoft A."/>
            <person name="Stiekema W."/>
            <person name="Entian K.D."/>
            <person name="Terryn N."/>
            <person name="Harris B."/>
            <person name="Ansorge W."/>
            <person name="Brandt P."/>
            <person name="Grivell L."/>
            <person name="Rieger M."/>
            <person name="Weichselgartner M."/>
            <person name="de Simone V."/>
            <person name="Obermaier B."/>
            <person name="Mache R."/>
            <person name="Muller M."/>
            <person name="Kreis M."/>
            <person name="Delseny M."/>
            <person name="Puigdomenech P."/>
            <person name="Watson M."/>
            <person name="Schmidtheini T."/>
            <person name="Reichert B."/>
            <person name="Portatelle D."/>
            <person name="Perez-Alonso M."/>
            <person name="Boutry M."/>
            <person name="Bancroft I."/>
            <person name="Vos P."/>
            <person name="Hoheisel J."/>
            <person name="Zimmermann W."/>
            <person name="Wedler H."/>
            <person name="Ridley P."/>
            <person name="Langham S.A."/>
            <person name="McCullagh B."/>
            <person name="Bilham L."/>
            <person name="Robben J."/>
            <person name="Van der Schueren J."/>
            <person name="Grymonprez B."/>
            <person name="Chuang Y.J."/>
            <person name="Vandenbussche F."/>
            <person name="Braeken M."/>
            <person name="Weltjens I."/>
            <person name="Voet M."/>
            <person name="Bastiaens I."/>
            <person name="Aert R."/>
            <person name="Defoor E."/>
            <person name="Weitzenegger T."/>
            <person name="Bothe G."/>
            <person name="Ramsperger U."/>
            <person name="Hilbert H."/>
            <person name="Braun M."/>
            <person name="Holzer E."/>
            <person name="Brandt A."/>
            <person name="Peters S."/>
            <person name="van Staveren M."/>
            <person name="Dirske W."/>
            <person name="Mooijman P."/>
            <person name="Klein Lankhorst R."/>
            <person name="Rose M."/>
            <person name="Hauf J."/>
            <person name="Kotter P."/>
            <person name="Berneiser S."/>
            <person name="Hempel S."/>
            <person name="Feldpausch M."/>
            <person name="Lamberth S."/>
            <person name="Van den Daele H."/>
            <person name="De Keyser A."/>
            <person name="Buysshaert C."/>
            <person name="Gielen J."/>
            <person name="Villarroel R."/>
            <person name="De Clercq R."/>
            <person name="Van Montagu M."/>
            <person name="Rogers J."/>
            <person name="Cronin A."/>
            <person name="Quail M."/>
            <person name="Bray-Allen S."/>
            <person name="Clark L."/>
            <person name="Doggett J."/>
            <person name="Hall S."/>
            <person name="Kay M."/>
            <person name="Lennard N."/>
            <person name="McLay K."/>
            <person name="Mayes R."/>
            <person name="Pettett A."/>
            <person name="Rajandream M.A."/>
            <person name="Lyne M."/>
            <person name="Benes V."/>
            <person name="Rechmann S."/>
            <person name="Borkova D."/>
            <person name="Blocker H."/>
            <person name="Scharfe M."/>
            <person name="Grimm M."/>
            <person name="Lohnert T.H."/>
            <person name="Dose S."/>
            <person name="de Haan M."/>
            <person name="Maarse A."/>
            <person name="Schafer M."/>
            <person name="Muller-Auer S."/>
            <person name="Gabel C."/>
            <person name="Fuchs M."/>
            <person name="Fartmann B."/>
            <person name="Granderath K."/>
            <person name="Dauner D."/>
            <person name="Herzl A."/>
            <person name="Neumann S."/>
            <person name="Argiriou A."/>
            <person name="Vitale D."/>
            <person name="Liguori R."/>
            <person name="Piravandi E."/>
            <person name="Massenet O."/>
            <person name="Quigley F."/>
            <person name="Clabauld G."/>
            <person name="Mundlein A."/>
            <person name="Felber R."/>
            <person name="Schnabl S."/>
            <person name="Hiller R."/>
            <person name="Schmidt W."/>
            <person name="Lecharny A."/>
            <person name="Aubourg S."/>
            <person name="Chefdor F."/>
            <person name="Cooke R."/>
            <person name="Berger C."/>
            <person name="Montfort A."/>
            <person name="Casacuberta E."/>
            <person name="Gibbons T."/>
            <person name="Weber N."/>
            <person name="Vandenbol M."/>
            <person name="Bargues M."/>
            <person name="Terol J."/>
            <person name="Torres A."/>
            <person name="Perez-Perez A."/>
            <person name="Purnelle B."/>
            <person name="Bent E."/>
            <person name="Johnson S."/>
            <person name="Tacon D."/>
            <person name="Jesse T."/>
            <person name="Heijnen L."/>
            <person name="Schwarz S."/>
            <person name="Scholler P."/>
            <person name="Heber S."/>
            <person name="Francs P."/>
            <person name="Bielke C."/>
            <person name="Frishman D."/>
            <person name="Haase D."/>
            <person name="Lemcke K."/>
            <person name="Mewes H.W."/>
            <person name="Stocker S."/>
            <person name="Zaccaria P."/>
            <person name="Bevan M."/>
            <person name="Wilson R.K."/>
            <person name="de la Bastide M."/>
            <person name="Habermann K."/>
            <person name="Parnell L."/>
            <person name="Dedhia N."/>
            <person name="Gnoj L."/>
            <person name="Schutz K."/>
            <person name="Huang E."/>
            <person name="Spiegel L."/>
            <person name="Sehkon M."/>
            <person name="Murray J."/>
            <person name="Sheet P."/>
            <person name="Cordes M."/>
            <person name="Abu-Threideh J."/>
            <person name="Stoneking T."/>
            <person name="Kalicki J."/>
            <person name="Graves T."/>
            <person name="Harmon G."/>
            <person name="Edwards J."/>
            <person name="Latreille P."/>
            <person name="Courtney L."/>
            <person name="Cloud J."/>
            <person name="Abbott A."/>
            <person name="Scott K."/>
            <person name="Johnson D."/>
            <person name="Minx P."/>
            <person name="Bentley D."/>
            <person name="Fulton B."/>
            <person name="Miller N."/>
            <person name="Greco T."/>
            <person name="Kemp K."/>
            <person name="Kramer J."/>
            <person name="Fulton L."/>
            <person name="Mardis E."/>
            <person name="Dante M."/>
            <person name="Pepin K."/>
            <person name="Hillier L."/>
            <person name="Nelson J."/>
            <person name="Spieth J."/>
            <person name="Ryan E."/>
            <person name="Andrews S."/>
            <person name="Geisel C."/>
            <person name="Layman D."/>
            <person name="Du H."/>
            <person name="Ali J."/>
            <person name="Berghoff A."/>
            <person name="Jones K."/>
            <person name="Drone K."/>
            <person name="Cotton M."/>
            <person name="Joshu C."/>
            <person name="Antonoiu B."/>
            <person name="Zidanic M."/>
            <person name="Strong C."/>
            <person name="Sun H."/>
            <person name="Lamar B."/>
            <person name="Yordan C."/>
            <person name="Ma P."/>
            <person name="Zhong J."/>
            <person name="Preston R."/>
            <person name="Vil D."/>
            <person name="Shekher M."/>
            <person name="Matero A."/>
            <person name="Shah R."/>
            <person name="Swaby I.K."/>
            <person name="O'Shaughnessy A."/>
            <person name="Rodriguez M."/>
            <person name="Hoffmann J."/>
            <person name="Till S."/>
            <person name="Granat S."/>
            <person name="Shohdy N."/>
            <person name="Hasegawa A."/>
            <person name="Hameed A."/>
            <person name="Lodhi M."/>
            <person name="Johnson A."/>
            <person name="Chen E."/>
            <person name="Marra M."/>
            <person name="Martienssen R."/>
            <person name="McCombie W.R."/>
        </authorList>
    </citation>
    <scope>NUCLEOTIDE SEQUENCE [LARGE SCALE GENOMIC DNA]</scope>
    <source>
        <strain evidence="5">cv. Columbia</strain>
    </source>
</reference>
<sequence length="86" mass="9674">MSRLEADVEELKDEVKTFNIHHLMVGEFGVYTIFTELRSELCYSALLQSSKEDDDHADGRDGQEGRVGERIIDQVVVQDETTGVDG</sequence>
<dbReference type="Pfam" id="PF06721">
    <property type="entry name" value="DUF1204"/>
    <property type="match status" value="1"/>
</dbReference>
<dbReference type="SMR" id="A0A1P8B3W3"/>
<evidence type="ECO:0000259" key="2">
    <source>
        <dbReference type="Pfam" id="PF06721"/>
    </source>
</evidence>
<dbReference type="KEGG" id="ath:AT4G20947"/>
<gene>
    <name evidence="3 4" type="ordered locus">At4g20947</name>
</gene>
<keyword evidence="5" id="KW-1185">Reference proteome</keyword>
<dbReference type="RefSeq" id="NP_001328206.1">
    <property type="nucleotide sequence ID" value="NM_001341468.1"/>
</dbReference>
<evidence type="ECO:0000313" key="3">
    <source>
        <dbReference type="Araport" id="AT4G20947"/>
    </source>
</evidence>
<dbReference type="TAIR" id="AT4G20947"/>
<feature type="region of interest" description="Disordered" evidence="1">
    <location>
        <begin position="51"/>
        <end position="72"/>
    </location>
</feature>
<dbReference type="AlphaFoldDB" id="A0A1P8B3W3"/>
<dbReference type="InterPro" id="IPR009596">
    <property type="entry name" value="DUF1204"/>
</dbReference>
<dbReference type="GeneID" id="28720162"/>
<dbReference type="Proteomes" id="UP000006548">
    <property type="component" value="Chromosome 4"/>
</dbReference>
<name>A0A1P8B3W3_ARATH</name>
<dbReference type="ExpressionAtlas" id="A0A1P8B3W3">
    <property type="expression patterns" value="baseline"/>
</dbReference>
<reference evidence="5" key="2">
    <citation type="journal article" date="2017" name="Plant J.">
        <title>Araport11: a complete reannotation of the Arabidopsis thaliana reference genome.</title>
        <authorList>
            <person name="Cheng C.Y."/>
            <person name="Krishnakumar V."/>
            <person name="Chan A.P."/>
            <person name="Thibaud-Nissen F."/>
            <person name="Schobel S."/>
            <person name="Town C.D."/>
        </authorList>
    </citation>
    <scope>GENOME REANNOTATION</scope>
    <source>
        <strain evidence="5">cv. Columbia</strain>
    </source>
</reference>
<accession>A0A1P8B3W3</accession>
<proteinExistence type="predicted"/>
<feature type="domain" description="DUF1204" evidence="2">
    <location>
        <begin position="1"/>
        <end position="80"/>
    </location>
</feature>
<dbReference type="EMBL" id="CP002687">
    <property type="protein sequence ID" value="ANM66300.1"/>
    <property type="molecule type" value="Genomic_DNA"/>
</dbReference>
<evidence type="ECO:0000313" key="4">
    <source>
        <dbReference type="EMBL" id="ANM66300.1"/>
    </source>
</evidence>